<evidence type="ECO:0000313" key="2">
    <source>
        <dbReference type="EMBL" id="KAJ7763281.1"/>
    </source>
</evidence>
<proteinExistence type="predicted"/>
<comment type="caution">
    <text evidence="2">The sequence shown here is derived from an EMBL/GenBank/DDBJ whole genome shotgun (WGS) entry which is preliminary data.</text>
</comment>
<sequence>MSTASDAVVSSPELVELILARGAHARPPRPRPARQQNVERHYSYTHAAAHPIFPTRAARLATPAQSPPNGALSPLFRFLRPSRARPPLLARRCLIHRENVVGHRARRVSPPRRELAAHAGRAAPRADDAPRPPNTSVARRRLGVPAKDQFRVRRSVTVSRAADKDI</sequence>
<keyword evidence="3" id="KW-1185">Reference proteome</keyword>
<reference evidence="2" key="1">
    <citation type="submission" date="2023-03" db="EMBL/GenBank/DDBJ databases">
        <title>Massive genome expansion in bonnet fungi (Mycena s.s.) driven by repeated elements and novel gene families across ecological guilds.</title>
        <authorList>
            <consortium name="Lawrence Berkeley National Laboratory"/>
            <person name="Harder C.B."/>
            <person name="Miyauchi S."/>
            <person name="Viragh M."/>
            <person name="Kuo A."/>
            <person name="Thoen E."/>
            <person name="Andreopoulos B."/>
            <person name="Lu D."/>
            <person name="Skrede I."/>
            <person name="Drula E."/>
            <person name="Henrissat B."/>
            <person name="Morin E."/>
            <person name="Kohler A."/>
            <person name="Barry K."/>
            <person name="LaButti K."/>
            <person name="Morin E."/>
            <person name="Salamov A."/>
            <person name="Lipzen A."/>
            <person name="Mereny Z."/>
            <person name="Hegedus B."/>
            <person name="Baldrian P."/>
            <person name="Stursova M."/>
            <person name="Weitz H."/>
            <person name="Taylor A."/>
            <person name="Grigoriev I.V."/>
            <person name="Nagy L.G."/>
            <person name="Martin F."/>
            <person name="Kauserud H."/>
        </authorList>
    </citation>
    <scope>NUCLEOTIDE SEQUENCE</scope>
    <source>
        <strain evidence="2">CBHHK182m</strain>
    </source>
</reference>
<dbReference type="EMBL" id="JARKIB010000030">
    <property type="protein sequence ID" value="KAJ7763281.1"/>
    <property type="molecule type" value="Genomic_DNA"/>
</dbReference>
<name>A0AAD7NJD7_9AGAR</name>
<dbReference type="AlphaFoldDB" id="A0AAD7NJD7"/>
<evidence type="ECO:0000256" key="1">
    <source>
        <dbReference type="SAM" id="MobiDB-lite"/>
    </source>
</evidence>
<accession>A0AAD7NJD7</accession>
<dbReference type="Proteomes" id="UP001215598">
    <property type="component" value="Unassembled WGS sequence"/>
</dbReference>
<organism evidence="2 3">
    <name type="scientific">Mycena metata</name>
    <dbReference type="NCBI Taxonomy" id="1033252"/>
    <lineage>
        <taxon>Eukaryota</taxon>
        <taxon>Fungi</taxon>
        <taxon>Dikarya</taxon>
        <taxon>Basidiomycota</taxon>
        <taxon>Agaricomycotina</taxon>
        <taxon>Agaricomycetes</taxon>
        <taxon>Agaricomycetidae</taxon>
        <taxon>Agaricales</taxon>
        <taxon>Marasmiineae</taxon>
        <taxon>Mycenaceae</taxon>
        <taxon>Mycena</taxon>
    </lineage>
</organism>
<gene>
    <name evidence="2" type="ORF">B0H16DRAFT_1718534</name>
</gene>
<protein>
    <submittedName>
        <fullName evidence="2">Uncharacterized protein</fullName>
    </submittedName>
</protein>
<feature type="region of interest" description="Disordered" evidence="1">
    <location>
        <begin position="103"/>
        <end position="148"/>
    </location>
</feature>
<evidence type="ECO:0000313" key="3">
    <source>
        <dbReference type="Proteomes" id="UP001215598"/>
    </source>
</evidence>